<feature type="transmembrane region" description="Helical" evidence="1">
    <location>
        <begin position="68"/>
        <end position="89"/>
    </location>
</feature>
<reference evidence="3" key="1">
    <citation type="submission" date="2020-03" db="EMBL/GenBank/DDBJ databases">
        <title>Site-based positive gene gene selection in Geosmithia morbida across the United States reveals a broad range of putative effectors and factors for local host and environmental adapation.</title>
        <authorList>
            <person name="Onufrak A."/>
            <person name="Murdoch R.W."/>
            <person name="Gazis R."/>
            <person name="Huff M."/>
            <person name="Staton M."/>
            <person name="Klingeman W."/>
            <person name="Hadziabdic D."/>
        </authorList>
    </citation>
    <scope>NUCLEOTIDE SEQUENCE</scope>
    <source>
        <strain evidence="3">1262</strain>
    </source>
</reference>
<dbReference type="PANTHER" id="PTHR18640:SF5">
    <property type="entry name" value="SODIUM_BILE ACID COTRANSPORTER 7"/>
    <property type="match status" value="1"/>
</dbReference>
<keyword evidence="1" id="KW-0812">Transmembrane</keyword>
<dbReference type="InterPro" id="IPR038770">
    <property type="entry name" value="Na+/solute_symporter_sf"/>
</dbReference>
<organism evidence="3 4">
    <name type="scientific">Geosmithia morbida</name>
    <dbReference type="NCBI Taxonomy" id="1094350"/>
    <lineage>
        <taxon>Eukaryota</taxon>
        <taxon>Fungi</taxon>
        <taxon>Dikarya</taxon>
        <taxon>Ascomycota</taxon>
        <taxon>Pezizomycotina</taxon>
        <taxon>Sordariomycetes</taxon>
        <taxon>Hypocreomycetidae</taxon>
        <taxon>Hypocreales</taxon>
        <taxon>Bionectriaceae</taxon>
        <taxon>Geosmithia</taxon>
    </lineage>
</organism>
<dbReference type="AlphaFoldDB" id="A0A9P4YSI0"/>
<sequence length="374" mass="39804">MFIAGQWLTLAFGLASVAAHGGAIRSEYSIVYGAVAFIFFVSGLSLSPEKLRRNMTNWRLHFVVQGTSFAVIPACMLAILHICLAAGSLDSGTPSAPVIMGMLTTSCLPTTIASNVVMTRSAGGDDAAAVVSVVLGNLAGAFLSPVLIYGLVPRVQALDQWKPAKPSTLGAMYVSVAKQLGLSVVLPLVVGQVVRGLWEDKTVWVLGKFRLNKLSGVCLALLVWSTFSGAFQTGALYKLSTPSVVFNIFLNIALYLVFTLLCILAARPPRRVVDLVNPLLGESQTARRFLPNIVQRALCIRRLSRPQAVAVCFCGAAKTTSLGIPLVSAMWHDADNLTRAFIQIPVLLYTIEQTMVEGDVPSAAASAAAPDIDN</sequence>
<keyword evidence="4" id="KW-1185">Reference proteome</keyword>
<feature type="transmembrane region" description="Helical" evidence="1">
    <location>
        <begin position="214"/>
        <end position="232"/>
    </location>
</feature>
<feature type="transmembrane region" description="Helical" evidence="1">
    <location>
        <begin position="95"/>
        <end position="117"/>
    </location>
</feature>
<proteinExistence type="predicted"/>
<name>A0A9P4YSI0_9HYPO</name>
<protein>
    <submittedName>
        <fullName evidence="3">Solute carrier family 10 (Sodium/bile acid cotransporter), member 7</fullName>
    </submittedName>
</protein>
<feature type="transmembrane region" description="Helical" evidence="1">
    <location>
        <begin position="244"/>
        <end position="266"/>
    </location>
</feature>
<dbReference type="GeneID" id="55968447"/>
<dbReference type="PANTHER" id="PTHR18640">
    <property type="entry name" value="SOLUTE CARRIER FAMILY 10 MEMBER 7"/>
    <property type="match status" value="1"/>
</dbReference>
<keyword evidence="1" id="KW-0472">Membrane</keyword>
<dbReference type="GO" id="GO:0005886">
    <property type="term" value="C:plasma membrane"/>
    <property type="evidence" value="ECO:0007669"/>
    <property type="project" value="TreeGrafter"/>
</dbReference>
<feature type="transmembrane region" description="Helical" evidence="1">
    <location>
        <begin position="129"/>
        <end position="152"/>
    </location>
</feature>
<dbReference type="OrthoDB" id="188035at2759"/>
<dbReference type="Gene3D" id="1.20.1530.20">
    <property type="match status" value="1"/>
</dbReference>
<feature type="chain" id="PRO_5040291316" evidence="2">
    <location>
        <begin position="20"/>
        <end position="374"/>
    </location>
</feature>
<evidence type="ECO:0000313" key="4">
    <source>
        <dbReference type="Proteomes" id="UP000749293"/>
    </source>
</evidence>
<accession>A0A9P4YSI0</accession>
<evidence type="ECO:0000256" key="1">
    <source>
        <dbReference type="SAM" id="Phobius"/>
    </source>
</evidence>
<dbReference type="InterPro" id="IPR016833">
    <property type="entry name" value="Put_Na-Bile_cotransptr"/>
</dbReference>
<gene>
    <name evidence="3" type="ORF">GMORB2_2217</name>
</gene>
<keyword evidence="2" id="KW-0732">Signal</keyword>
<comment type="caution">
    <text evidence="3">The sequence shown here is derived from an EMBL/GenBank/DDBJ whole genome shotgun (WGS) entry which is preliminary data.</text>
</comment>
<dbReference type="PIRSF" id="PIRSF026166">
    <property type="entry name" value="UCP026166"/>
    <property type="match status" value="1"/>
</dbReference>
<dbReference type="EMBL" id="JAANYQ010000013">
    <property type="protein sequence ID" value="KAF4121255.1"/>
    <property type="molecule type" value="Genomic_DNA"/>
</dbReference>
<dbReference type="Proteomes" id="UP000749293">
    <property type="component" value="Unassembled WGS sequence"/>
</dbReference>
<evidence type="ECO:0000313" key="3">
    <source>
        <dbReference type="EMBL" id="KAF4121255.1"/>
    </source>
</evidence>
<feature type="transmembrane region" description="Helical" evidence="1">
    <location>
        <begin position="172"/>
        <end position="194"/>
    </location>
</feature>
<dbReference type="RefSeq" id="XP_035319907.1">
    <property type="nucleotide sequence ID" value="XM_035464197.1"/>
</dbReference>
<dbReference type="Pfam" id="PF13593">
    <property type="entry name" value="SBF_like"/>
    <property type="match status" value="1"/>
</dbReference>
<feature type="signal peptide" evidence="2">
    <location>
        <begin position="1"/>
        <end position="19"/>
    </location>
</feature>
<keyword evidence="1" id="KW-1133">Transmembrane helix</keyword>
<feature type="transmembrane region" description="Helical" evidence="1">
    <location>
        <begin position="29"/>
        <end position="47"/>
    </location>
</feature>
<evidence type="ECO:0000256" key="2">
    <source>
        <dbReference type="SAM" id="SignalP"/>
    </source>
</evidence>